<organism evidence="1">
    <name type="scientific">marine metagenome</name>
    <dbReference type="NCBI Taxonomy" id="408172"/>
    <lineage>
        <taxon>unclassified sequences</taxon>
        <taxon>metagenomes</taxon>
        <taxon>ecological metagenomes</taxon>
    </lineage>
</organism>
<accession>A0A381UU16</accession>
<proteinExistence type="predicted"/>
<name>A0A381UU16_9ZZZZ</name>
<gene>
    <name evidence="1" type="ORF">METZ01_LOCUS84490</name>
</gene>
<dbReference type="AlphaFoldDB" id="A0A381UU16"/>
<reference evidence="1" key="1">
    <citation type="submission" date="2018-05" db="EMBL/GenBank/DDBJ databases">
        <authorList>
            <person name="Lanie J.A."/>
            <person name="Ng W.-L."/>
            <person name="Kazmierczak K.M."/>
            <person name="Andrzejewski T.M."/>
            <person name="Davidsen T.M."/>
            <person name="Wayne K.J."/>
            <person name="Tettelin H."/>
            <person name="Glass J.I."/>
            <person name="Rusch D."/>
            <person name="Podicherti R."/>
            <person name="Tsui H.-C.T."/>
            <person name="Winkler M.E."/>
        </authorList>
    </citation>
    <scope>NUCLEOTIDE SEQUENCE</scope>
</reference>
<dbReference type="EMBL" id="UINC01007139">
    <property type="protein sequence ID" value="SVA31636.1"/>
    <property type="molecule type" value="Genomic_DNA"/>
</dbReference>
<evidence type="ECO:0000313" key="1">
    <source>
        <dbReference type="EMBL" id="SVA31636.1"/>
    </source>
</evidence>
<sequence>MIKTQNGNVKKSKTLRLTGIYFTEPKYPKLITEIQIPVTTIVTVTGNLEGTCSLLFLPDCVFLPVQKDHRPIRMLVERIRKNTTVWGVAPSLKLILAKVVIRPNEQAQLIT</sequence>
<protein>
    <submittedName>
        <fullName evidence="1">Uncharacterized protein</fullName>
    </submittedName>
</protein>